<accession>A0ABY6N3I5</accession>
<dbReference type="InterPro" id="IPR012899">
    <property type="entry name" value="LTXXQ"/>
</dbReference>
<sequence>MTNKRTRMALVVPTIIAAGLFTIGTANAESGWFGKDKHECSEKYEKKMERLSDKLDMTDEQETQLKAILTRAKEDGKTNKMARRGMRQEMLSITPDDPEYHAKAEKHADAAAAQLKTKILKSAEVRKEIYAILTDEQKQKMQRMMEKRMKKGEGRRDKGEDD</sequence>
<evidence type="ECO:0000256" key="1">
    <source>
        <dbReference type="ARBA" id="ARBA00004418"/>
    </source>
</evidence>
<feature type="signal peptide" evidence="6">
    <location>
        <begin position="1"/>
        <end position="28"/>
    </location>
</feature>
<keyword evidence="8" id="KW-1185">Reference proteome</keyword>
<comment type="similarity">
    <text evidence="2">Belongs to the CpxP/Spy family.</text>
</comment>
<dbReference type="PIRSF" id="PIRSF034445">
    <property type="entry name" value="CpxP_Spy"/>
    <property type="match status" value="1"/>
</dbReference>
<dbReference type="PANTHER" id="PTHR38102">
    <property type="entry name" value="PERIPLASMIC CHAPERONE SPY"/>
    <property type="match status" value="1"/>
</dbReference>
<dbReference type="RefSeq" id="WP_265048149.1">
    <property type="nucleotide sequence ID" value="NZ_CP100390.1"/>
</dbReference>
<evidence type="ECO:0000256" key="5">
    <source>
        <dbReference type="SAM" id="MobiDB-lite"/>
    </source>
</evidence>
<keyword evidence="3 6" id="KW-0732">Signal</keyword>
<proteinExistence type="inferred from homology"/>
<evidence type="ECO:0000313" key="7">
    <source>
        <dbReference type="EMBL" id="UZE96666.1"/>
    </source>
</evidence>
<keyword evidence="4" id="KW-0574">Periplasm</keyword>
<reference evidence="7" key="1">
    <citation type="submission" date="2022-06" db="EMBL/GenBank/DDBJ databases">
        <title>Alkalimarinus sp. nov., isolated from gut of a Alitta virens.</title>
        <authorList>
            <person name="Yang A.I."/>
            <person name="Shin N.-R."/>
        </authorList>
    </citation>
    <scope>NUCLEOTIDE SEQUENCE</scope>
    <source>
        <strain evidence="7">A2M4</strain>
    </source>
</reference>
<dbReference type="Gene3D" id="1.20.120.1490">
    <property type="match status" value="1"/>
</dbReference>
<organism evidence="7 8">
    <name type="scientific">Alkalimarinus alittae</name>
    <dbReference type="NCBI Taxonomy" id="2961619"/>
    <lineage>
        <taxon>Bacteria</taxon>
        <taxon>Pseudomonadati</taxon>
        <taxon>Pseudomonadota</taxon>
        <taxon>Gammaproteobacteria</taxon>
        <taxon>Alteromonadales</taxon>
        <taxon>Alteromonadaceae</taxon>
        <taxon>Alkalimarinus</taxon>
    </lineage>
</organism>
<dbReference type="Pfam" id="PF07813">
    <property type="entry name" value="LTXXQ"/>
    <property type="match status" value="1"/>
</dbReference>
<name>A0ABY6N3I5_9ALTE</name>
<feature type="region of interest" description="Disordered" evidence="5">
    <location>
        <begin position="141"/>
        <end position="162"/>
    </location>
</feature>
<evidence type="ECO:0000313" key="8">
    <source>
        <dbReference type="Proteomes" id="UP001163739"/>
    </source>
</evidence>
<gene>
    <name evidence="7" type="ORF">NKI27_02625</name>
</gene>
<dbReference type="InterPro" id="IPR052211">
    <property type="entry name" value="Cpx_auxiliary_protein"/>
</dbReference>
<dbReference type="PANTHER" id="PTHR38102:SF1">
    <property type="entry name" value="PERIPLASMIC CHAPERONE SPY"/>
    <property type="match status" value="1"/>
</dbReference>
<comment type="subcellular location">
    <subcellularLocation>
        <location evidence="1">Periplasm</location>
    </subcellularLocation>
</comment>
<protein>
    <submittedName>
        <fullName evidence="7">Spy/CpxP family protein refolding chaperone</fullName>
    </submittedName>
</protein>
<evidence type="ECO:0000256" key="3">
    <source>
        <dbReference type="ARBA" id="ARBA00022729"/>
    </source>
</evidence>
<dbReference type="Proteomes" id="UP001163739">
    <property type="component" value="Chromosome"/>
</dbReference>
<dbReference type="EMBL" id="CP100390">
    <property type="protein sequence ID" value="UZE96666.1"/>
    <property type="molecule type" value="Genomic_DNA"/>
</dbReference>
<evidence type="ECO:0000256" key="4">
    <source>
        <dbReference type="ARBA" id="ARBA00022764"/>
    </source>
</evidence>
<feature type="chain" id="PRO_5046526137" evidence="6">
    <location>
        <begin position="29"/>
        <end position="162"/>
    </location>
</feature>
<evidence type="ECO:0000256" key="6">
    <source>
        <dbReference type="SAM" id="SignalP"/>
    </source>
</evidence>
<evidence type="ECO:0000256" key="2">
    <source>
        <dbReference type="ARBA" id="ARBA00008441"/>
    </source>
</evidence>